<keyword evidence="1" id="KW-0812">Transmembrane</keyword>
<dbReference type="EMBL" id="MPBG01000007">
    <property type="protein sequence ID" value="RMI87854.1"/>
    <property type="molecule type" value="Genomic_DNA"/>
</dbReference>
<feature type="transmembrane region" description="Helical" evidence="1">
    <location>
        <begin position="9"/>
        <end position="30"/>
    </location>
</feature>
<name>A0A421NVA7_9MOLU</name>
<dbReference type="OrthoDB" id="353304at2"/>
<protein>
    <recommendedName>
        <fullName evidence="2">DUF2963 domain-containing protein</fullName>
    </recommendedName>
</protein>
<reference evidence="4" key="1">
    <citation type="submission" date="2016-11" db="EMBL/GenBank/DDBJ databases">
        <title>Genome sequence of Candidatus Phytoplasma solani strain SA-1.</title>
        <authorList>
            <person name="Haryono M."/>
            <person name="Samarzija I."/>
            <person name="Seruga Music M."/>
            <person name="Hogenhout S."/>
            <person name="Kuo C.-H."/>
        </authorList>
    </citation>
    <scope>NUCLEOTIDE SEQUENCE [LARGE SCALE GENOMIC DNA]</scope>
    <source>
        <strain evidence="4">SA-1</strain>
    </source>
</reference>
<feature type="domain" description="DUF2963" evidence="2">
    <location>
        <begin position="103"/>
        <end position="147"/>
    </location>
</feature>
<keyword evidence="1" id="KW-0472">Membrane</keyword>
<proteinExistence type="predicted"/>
<accession>A0A421NVA7</accession>
<dbReference type="Proteomes" id="UP000283896">
    <property type="component" value="Unassembled WGS sequence"/>
</dbReference>
<gene>
    <name evidence="3" type="ORF">PSSA1_v1c4750</name>
</gene>
<evidence type="ECO:0000256" key="1">
    <source>
        <dbReference type="SAM" id="Phobius"/>
    </source>
</evidence>
<dbReference type="AlphaFoldDB" id="A0A421NVA7"/>
<organism evidence="3 4">
    <name type="scientific">Candidatus Phytoplasma solani</name>
    <dbReference type="NCBI Taxonomy" id="69896"/>
    <lineage>
        <taxon>Bacteria</taxon>
        <taxon>Bacillati</taxon>
        <taxon>Mycoplasmatota</taxon>
        <taxon>Mollicutes</taxon>
        <taxon>Acholeplasmatales</taxon>
        <taxon>Acholeplasmataceae</taxon>
        <taxon>Candidatus Phytoplasma</taxon>
        <taxon>16SrXII (Stolbur group)</taxon>
    </lineage>
</organism>
<evidence type="ECO:0000259" key="2">
    <source>
        <dbReference type="Pfam" id="PF11178"/>
    </source>
</evidence>
<dbReference type="Pfam" id="PF11178">
    <property type="entry name" value="DUF2963"/>
    <property type="match status" value="1"/>
</dbReference>
<sequence>MKLIRYKLLLFIITCFVLVIAIIYAGFYFYEYHQKQEDFLKGLQGERGDKGEIGDKGPIGPTGGTTLIADKKITRKAWHKPNNTIDYWSIYEYNSQNQIKAKYGKGVYQIYEYNTQGQLIKNTFYNSKDGSINRYYIYEYNNQRTKKTCYKPDGSICFWSIYEYNPQGHLTKKISYNSDFNIVYCYDLYKCNNQGQKIEKKYVYGADASASPFGSWRYEYNAQGQLTKKIDFGTYGFNGGISDVCYTCEYSN</sequence>
<dbReference type="Gene3D" id="3.90.930.1">
    <property type="match status" value="1"/>
</dbReference>
<dbReference type="RefSeq" id="WP_122225543.1">
    <property type="nucleotide sequence ID" value="NZ_MPBG01000007.1"/>
</dbReference>
<keyword evidence="1" id="KW-1133">Transmembrane helix</keyword>
<keyword evidence="4" id="KW-1185">Reference proteome</keyword>
<evidence type="ECO:0000313" key="3">
    <source>
        <dbReference type="EMBL" id="RMI87854.1"/>
    </source>
</evidence>
<evidence type="ECO:0000313" key="4">
    <source>
        <dbReference type="Proteomes" id="UP000283896"/>
    </source>
</evidence>
<comment type="caution">
    <text evidence="3">The sequence shown here is derived from an EMBL/GenBank/DDBJ whole genome shotgun (WGS) entry which is preliminary data.</text>
</comment>
<dbReference type="InterPro" id="IPR021348">
    <property type="entry name" value="DUF2963"/>
</dbReference>